<keyword evidence="1" id="KW-1133">Transmembrane helix</keyword>
<proteinExistence type="predicted"/>
<gene>
    <name evidence="2" type="ORF">B4U37_14345</name>
</gene>
<feature type="transmembrane region" description="Helical" evidence="1">
    <location>
        <begin position="34"/>
        <end position="51"/>
    </location>
</feature>
<sequence>MMLWFRPLPKVSLDPTVWAPFIQNNWYREHYMKFVYLLQVVLLFIPTIFSTQFSHIHTFALILTGFLVFILHECLHILVINNKGDISITFSGIFFWINTNAILSKPRFWVFMSLPFIVLSIVPFVLSFYVSGDLKLNLLFISWFNTLISASDIINSFLIALKPKNALFCRGYVRVE</sequence>
<evidence type="ECO:0000256" key="1">
    <source>
        <dbReference type="SAM" id="Phobius"/>
    </source>
</evidence>
<feature type="transmembrane region" description="Helical" evidence="1">
    <location>
        <begin position="58"/>
        <end position="80"/>
    </location>
</feature>
<protein>
    <recommendedName>
        <fullName evidence="4">DUF3267 domain-containing protein</fullName>
    </recommendedName>
</protein>
<dbReference type="RefSeq" id="WP_088018782.1">
    <property type="nucleotide sequence ID" value="NZ_CP020880.1"/>
</dbReference>
<organism evidence="2 3">
    <name type="scientific">Sutcliffiella horikoshii</name>
    <dbReference type="NCBI Taxonomy" id="79883"/>
    <lineage>
        <taxon>Bacteria</taxon>
        <taxon>Bacillati</taxon>
        <taxon>Bacillota</taxon>
        <taxon>Bacilli</taxon>
        <taxon>Bacillales</taxon>
        <taxon>Bacillaceae</taxon>
        <taxon>Sutcliffiella</taxon>
    </lineage>
</organism>
<evidence type="ECO:0000313" key="2">
    <source>
        <dbReference type="EMBL" id="ART77155.1"/>
    </source>
</evidence>
<dbReference type="Proteomes" id="UP000195573">
    <property type="component" value="Chromosome"/>
</dbReference>
<evidence type="ECO:0000313" key="3">
    <source>
        <dbReference type="Proteomes" id="UP000195573"/>
    </source>
</evidence>
<dbReference type="InterPro" id="IPR021683">
    <property type="entry name" value="DUF3267"/>
</dbReference>
<dbReference type="GeneID" id="96739599"/>
<dbReference type="EMBL" id="CP020880">
    <property type="protein sequence ID" value="ART77155.1"/>
    <property type="molecule type" value="Genomic_DNA"/>
</dbReference>
<evidence type="ECO:0008006" key="4">
    <source>
        <dbReference type="Google" id="ProtNLM"/>
    </source>
</evidence>
<keyword evidence="1" id="KW-0472">Membrane</keyword>
<reference evidence="2 3" key="1">
    <citation type="submission" date="2017-04" db="EMBL/GenBank/DDBJ databases">
        <title>Complete Genome Sequence of the Bacillus horikoshii 20a strain from Cuatro Cienegas, Coahuila, Mexico.</title>
        <authorList>
            <person name="Zarza E."/>
            <person name="Alcaraz L.D."/>
            <person name="Aguilar-Salinas B."/>
            <person name="Islas A."/>
            <person name="Olmedo-Alvarez G."/>
        </authorList>
    </citation>
    <scope>NUCLEOTIDE SEQUENCE [LARGE SCALE GENOMIC DNA]</scope>
    <source>
        <strain evidence="2 3">20a</strain>
    </source>
</reference>
<name>A0ABM6KKY7_9BACI</name>
<accession>A0ABM6KKY7</accession>
<keyword evidence="3" id="KW-1185">Reference proteome</keyword>
<feature type="transmembrane region" description="Helical" evidence="1">
    <location>
        <begin position="110"/>
        <end position="130"/>
    </location>
</feature>
<keyword evidence="1" id="KW-0812">Transmembrane</keyword>
<feature type="transmembrane region" description="Helical" evidence="1">
    <location>
        <begin position="136"/>
        <end position="161"/>
    </location>
</feature>
<dbReference type="Pfam" id="PF11667">
    <property type="entry name" value="DUF3267"/>
    <property type="match status" value="1"/>
</dbReference>